<reference evidence="2 3" key="1">
    <citation type="submission" date="2018-06" db="EMBL/GenBank/DDBJ databases">
        <authorList>
            <consortium name="Pathogen Informatics"/>
            <person name="Doyle S."/>
        </authorList>
    </citation>
    <scope>NUCLEOTIDE SEQUENCE [LARGE SCALE GENOMIC DNA]</scope>
    <source>
        <strain evidence="2 3">NCTC5050</strain>
    </source>
</reference>
<sequence length="411" mass="45464">MPISKAEISALFGMKPEAALRYLENKGLRIRTDADAMQAVDHAHAFGFANLARLDIAQDLVNGLREGLAAGQTPEWFVKNLEPVLRKKGWWGSEENIDTDTGEITTRQLGNPARLNTIYRTNTQAAYMSARHESMLANAENRPYWRYVAVMDAKTRPSHARLHNRVFHYLDPIWQYIFPPNGFNCRCRVEALTEREVKQWGYVISRTDSEVVQQVMTGEDENGRPTFTPVNGVRFSGPDGQAVTFFPDVGFDVNPGKEVWKANLDKYDVELSRPYVSAGLAGPELTHMLSDVAQGNHTGEILAAGVLDAGEMATLGTSGRTAWLAEHQLAAQAGASTLPTQQQWASVQTVIESSTVAVRAGELLHLFRQLDEGQWWLATLDAGLVVNTFAPVNASTLDSTIRRGTVLKDAR</sequence>
<dbReference type="Pfam" id="PF04233">
    <property type="entry name" value="Phage_Mu_F"/>
    <property type="match status" value="1"/>
</dbReference>
<dbReference type="AlphaFoldDB" id="A0A378B0V7"/>
<feature type="domain" description="Phage head morphogenesis" evidence="1">
    <location>
        <begin position="62"/>
        <end position="189"/>
    </location>
</feature>
<accession>A0A378B0V7</accession>
<evidence type="ECO:0000313" key="2">
    <source>
        <dbReference type="EMBL" id="STV26822.1"/>
    </source>
</evidence>
<evidence type="ECO:0000259" key="1">
    <source>
        <dbReference type="Pfam" id="PF04233"/>
    </source>
</evidence>
<proteinExistence type="predicted"/>
<dbReference type="NCBIfam" id="TIGR01641">
    <property type="entry name" value="phageSPP1_gp7"/>
    <property type="match status" value="1"/>
</dbReference>
<organism evidence="2 3">
    <name type="scientific">Klebsiella pneumoniae subsp. ozaenae</name>
    <dbReference type="NCBI Taxonomy" id="574"/>
    <lineage>
        <taxon>Bacteria</taxon>
        <taxon>Pseudomonadati</taxon>
        <taxon>Pseudomonadota</taxon>
        <taxon>Gammaproteobacteria</taxon>
        <taxon>Enterobacterales</taxon>
        <taxon>Enterobacteriaceae</taxon>
        <taxon>Klebsiella/Raoultella group</taxon>
        <taxon>Klebsiella</taxon>
        <taxon>Klebsiella pneumoniae complex</taxon>
    </lineage>
</organism>
<dbReference type="InterPro" id="IPR006528">
    <property type="entry name" value="Phage_head_morphogenesis_dom"/>
</dbReference>
<protein>
    <submittedName>
        <fullName evidence="2">Phage head morphogenesis protein, SPP1 gp7 family</fullName>
    </submittedName>
</protein>
<gene>
    <name evidence="2" type="ORF">NCTC5050_03900</name>
</gene>
<name>A0A378B0V7_KLEPO</name>
<dbReference type="Proteomes" id="UP000255382">
    <property type="component" value="Unassembled WGS sequence"/>
</dbReference>
<keyword evidence="3" id="KW-1185">Reference proteome</keyword>
<evidence type="ECO:0000313" key="3">
    <source>
        <dbReference type="Proteomes" id="UP000255382"/>
    </source>
</evidence>
<dbReference type="EMBL" id="UGLZ01000005">
    <property type="protein sequence ID" value="STV26822.1"/>
    <property type="molecule type" value="Genomic_DNA"/>
</dbReference>